<dbReference type="Proteomes" id="UP000191144">
    <property type="component" value="Chromosome F"/>
</dbReference>
<comment type="subcellular location">
    <subcellularLocation>
        <location evidence="1">Nucleus</location>
    </subcellularLocation>
</comment>
<dbReference type="PRINTS" id="PR00065">
    <property type="entry name" value="TEADOMAIN"/>
</dbReference>
<dbReference type="OrthoDB" id="10006572at2759"/>
<dbReference type="Gene3D" id="6.10.20.40">
    <property type="entry name" value="TEA/ATTS domain"/>
    <property type="match status" value="1"/>
</dbReference>
<dbReference type="GO" id="GO:0000981">
    <property type="term" value="F:DNA-binding transcription factor activity, RNA polymerase II-specific"/>
    <property type="evidence" value="ECO:0007669"/>
    <property type="project" value="TreeGrafter"/>
</dbReference>
<evidence type="ECO:0000313" key="10">
    <source>
        <dbReference type="Proteomes" id="UP000191144"/>
    </source>
</evidence>
<dbReference type="Pfam" id="PF01285">
    <property type="entry name" value="TEA"/>
    <property type="match status" value="1"/>
</dbReference>
<dbReference type="GO" id="GO:0005667">
    <property type="term" value="C:transcription regulator complex"/>
    <property type="evidence" value="ECO:0007669"/>
    <property type="project" value="TreeGrafter"/>
</dbReference>
<feature type="region of interest" description="Disordered" evidence="7">
    <location>
        <begin position="446"/>
        <end position="496"/>
    </location>
</feature>
<dbReference type="EMBL" id="LT598477">
    <property type="protein sequence ID" value="SCU93077.1"/>
    <property type="molecule type" value="Genomic_DNA"/>
</dbReference>
<keyword evidence="3" id="KW-0805">Transcription regulation</keyword>
<feature type="domain" description="TEA" evidence="8">
    <location>
        <begin position="177"/>
        <end position="251"/>
    </location>
</feature>
<evidence type="ECO:0000256" key="7">
    <source>
        <dbReference type="SAM" id="MobiDB-lite"/>
    </source>
</evidence>
<dbReference type="AlphaFoldDB" id="A0A1G4JR00"/>
<dbReference type="GO" id="GO:0000978">
    <property type="term" value="F:RNA polymerase II cis-regulatory region sequence-specific DNA binding"/>
    <property type="evidence" value="ECO:0007669"/>
    <property type="project" value="TreeGrafter"/>
</dbReference>
<sequence length="496" mass="54078">MNNLDNMDSTHNTHNINKIQYPHGLSSATRIFDVYAGDTQIPDHVVDITEYGNHINIMTRSPYEVTDGYVGSDKNIRKEEEDNNNNDNNSSNDHDDDDDENGEEEDDDDDDDEHDENTGNHTLVNTGLGSAMPMDHVTTHQQQHHHVTSTLRFPVSRLQLAQPLLPSAATTVAAAAALSSTDIWSVPVENAFLAALRIIPKKGTAKIKLKDRNFGRNELISLYIQHRLGEFRAKKQISSHIQVWKKSILNKVQNGSQITEYESELLQLIEDGAAQTTDNEHTFQAVFIDILDGSSAVLPLPASSASGSTSSVPSVPSATTTVASHVTSGLPVAPGHVDVYAGSTVLRPAMPEPATPLDYARRVYGNSRSYKCVPVNMHDYTYQHLGSQTDGDANQQTLLAAQQVAAQQRQLIDTMYTEQLYGPPAPPADVGPDHVHFPRYDMHSFVPSTAARPPDQSYAGLQSRPARPSHSDRQPGAHMNPTAGDGSSDNGPAGDS</sequence>
<evidence type="ECO:0000256" key="5">
    <source>
        <dbReference type="ARBA" id="ARBA00023242"/>
    </source>
</evidence>
<evidence type="ECO:0000313" key="9">
    <source>
        <dbReference type="EMBL" id="SCU93077.1"/>
    </source>
</evidence>
<keyword evidence="4" id="KW-0804">Transcription</keyword>
<dbReference type="PANTHER" id="PTHR11834">
    <property type="entry name" value="TRANSCRIPTIONAL ENHANCER FACTOR TEF RELATED"/>
    <property type="match status" value="1"/>
</dbReference>
<feature type="compositionally biased region" description="Polar residues" evidence="7">
    <location>
        <begin position="119"/>
        <end position="128"/>
    </location>
</feature>
<dbReference type="PROSITE" id="PS51088">
    <property type="entry name" value="TEA_2"/>
    <property type="match status" value="1"/>
</dbReference>
<dbReference type="PANTHER" id="PTHR11834:SF0">
    <property type="entry name" value="PROTEIN SCALLOPED"/>
    <property type="match status" value="1"/>
</dbReference>
<evidence type="ECO:0000256" key="2">
    <source>
        <dbReference type="ARBA" id="ARBA00008421"/>
    </source>
</evidence>
<accession>A0A1G4JR00</accession>
<name>A0A1G4JR00_9SACH</name>
<dbReference type="GO" id="GO:0005634">
    <property type="term" value="C:nucleus"/>
    <property type="evidence" value="ECO:0007669"/>
    <property type="project" value="UniProtKB-SubCell"/>
</dbReference>
<gene>
    <name evidence="9" type="ORF">LAME_0F02564G</name>
</gene>
<keyword evidence="5" id="KW-0539">Nucleus</keyword>
<evidence type="ECO:0000256" key="6">
    <source>
        <dbReference type="PROSITE-ProRule" id="PRU00505"/>
    </source>
</evidence>
<keyword evidence="10" id="KW-1185">Reference proteome</keyword>
<comment type="similarity">
    <text evidence="2">Belongs to the TEC1 family.</text>
</comment>
<proteinExistence type="inferred from homology"/>
<dbReference type="InterPro" id="IPR000818">
    <property type="entry name" value="TEA/ATTS_dom"/>
</dbReference>
<organism evidence="9 10">
    <name type="scientific">Lachancea meyersii CBS 8951</name>
    <dbReference type="NCBI Taxonomy" id="1266667"/>
    <lineage>
        <taxon>Eukaryota</taxon>
        <taxon>Fungi</taxon>
        <taxon>Dikarya</taxon>
        <taxon>Ascomycota</taxon>
        <taxon>Saccharomycotina</taxon>
        <taxon>Saccharomycetes</taxon>
        <taxon>Saccharomycetales</taxon>
        <taxon>Saccharomycetaceae</taxon>
        <taxon>Lachancea</taxon>
    </lineage>
</organism>
<dbReference type="InterPro" id="IPR038096">
    <property type="entry name" value="TEA/ATTS_sf"/>
</dbReference>
<evidence type="ECO:0000256" key="1">
    <source>
        <dbReference type="ARBA" id="ARBA00004123"/>
    </source>
</evidence>
<evidence type="ECO:0000259" key="8">
    <source>
        <dbReference type="PROSITE" id="PS51088"/>
    </source>
</evidence>
<feature type="region of interest" description="Disordered" evidence="7">
    <location>
        <begin position="78"/>
        <end position="130"/>
    </location>
</feature>
<evidence type="ECO:0000256" key="4">
    <source>
        <dbReference type="ARBA" id="ARBA00023163"/>
    </source>
</evidence>
<feature type="compositionally biased region" description="Acidic residues" evidence="7">
    <location>
        <begin position="94"/>
        <end position="115"/>
    </location>
</feature>
<dbReference type="InterPro" id="IPR050937">
    <property type="entry name" value="TEC1_TEAD_TF"/>
</dbReference>
<dbReference type="SMART" id="SM00426">
    <property type="entry name" value="TEA"/>
    <property type="match status" value="1"/>
</dbReference>
<feature type="DNA-binding region" description="TEA" evidence="6">
    <location>
        <begin position="177"/>
        <end position="251"/>
    </location>
</feature>
<reference evidence="10" key="1">
    <citation type="submission" date="2016-03" db="EMBL/GenBank/DDBJ databases">
        <authorList>
            <person name="Devillers Hugo."/>
        </authorList>
    </citation>
    <scope>NUCLEOTIDE SEQUENCE [LARGE SCALE GENOMIC DNA]</scope>
</reference>
<protein>
    <submittedName>
        <fullName evidence="9">LAME_0F02564g1_1</fullName>
    </submittedName>
</protein>
<evidence type="ECO:0000256" key="3">
    <source>
        <dbReference type="ARBA" id="ARBA00023015"/>
    </source>
</evidence>